<evidence type="ECO:0000313" key="12">
    <source>
        <dbReference type="EMBL" id="CAA9255356.1"/>
    </source>
</evidence>
<evidence type="ECO:0000256" key="8">
    <source>
        <dbReference type="PROSITE-ProRule" id="PRU01363"/>
    </source>
</evidence>
<dbReference type="InterPro" id="IPR014043">
    <property type="entry name" value="Acyl_transferase_dom"/>
</dbReference>
<feature type="domain" description="PKS/mFAS DH" evidence="11">
    <location>
        <begin position="457"/>
        <end position="723"/>
    </location>
</feature>
<dbReference type="InterPro" id="IPR020843">
    <property type="entry name" value="ER"/>
</dbReference>
<dbReference type="Pfam" id="PF13602">
    <property type="entry name" value="ADH_zinc_N_2"/>
    <property type="match status" value="1"/>
</dbReference>
<feature type="non-terminal residue" evidence="12">
    <location>
        <position position="1"/>
    </location>
</feature>
<dbReference type="InterPro" id="IPR042104">
    <property type="entry name" value="PKS_dehydratase_sf"/>
</dbReference>
<dbReference type="InterPro" id="IPR049900">
    <property type="entry name" value="PKS_mFAS_DH"/>
</dbReference>
<feature type="region of interest" description="Disordered" evidence="9">
    <location>
        <begin position="545"/>
        <end position="564"/>
    </location>
</feature>
<gene>
    <name evidence="12" type="ORF">AVDCRST_MAG41-2147</name>
</gene>
<dbReference type="Pfam" id="PF21089">
    <property type="entry name" value="PKS_DH_N"/>
    <property type="match status" value="1"/>
</dbReference>
<dbReference type="SMART" id="SM00826">
    <property type="entry name" value="PKS_DH"/>
    <property type="match status" value="1"/>
</dbReference>
<keyword evidence="3" id="KW-0597">Phosphoprotein</keyword>
<keyword evidence="6" id="KW-0443">Lipid metabolism</keyword>
<dbReference type="CDD" id="cd08956">
    <property type="entry name" value="KR_3_FAS_SDR_x"/>
    <property type="match status" value="1"/>
</dbReference>
<dbReference type="InterPro" id="IPR020806">
    <property type="entry name" value="PKS_PP-bd"/>
</dbReference>
<dbReference type="InterPro" id="IPR001227">
    <property type="entry name" value="Ac_transferase_dom_sf"/>
</dbReference>
<dbReference type="SUPFAM" id="SSF51735">
    <property type="entry name" value="NAD(P)-binding Rossmann-fold domains"/>
    <property type="match status" value="3"/>
</dbReference>
<dbReference type="Pfam" id="PF08659">
    <property type="entry name" value="KR"/>
    <property type="match status" value="1"/>
</dbReference>
<dbReference type="SMART" id="SM00822">
    <property type="entry name" value="PKS_KR"/>
    <property type="match status" value="1"/>
</dbReference>
<evidence type="ECO:0000256" key="4">
    <source>
        <dbReference type="ARBA" id="ARBA00022679"/>
    </source>
</evidence>
<dbReference type="Gene3D" id="3.40.50.720">
    <property type="entry name" value="NAD(P)-binding Rossmann-like Domain"/>
    <property type="match status" value="3"/>
</dbReference>
<dbReference type="Gene3D" id="3.30.70.3290">
    <property type="match status" value="1"/>
</dbReference>
<feature type="domain" description="Carrier" evidence="10">
    <location>
        <begin position="1454"/>
        <end position="1529"/>
    </location>
</feature>
<dbReference type="SMART" id="SM00827">
    <property type="entry name" value="PKS_AT"/>
    <property type="match status" value="1"/>
</dbReference>
<dbReference type="Gene3D" id="3.90.180.10">
    <property type="entry name" value="Medium-chain alcohol dehydrogenases, catalytic domain"/>
    <property type="match status" value="1"/>
</dbReference>
<dbReference type="InterPro" id="IPR057326">
    <property type="entry name" value="KR_dom"/>
</dbReference>
<dbReference type="SUPFAM" id="SSF52151">
    <property type="entry name" value="FabD/lysophospholipase-like"/>
    <property type="match status" value="1"/>
</dbReference>
<reference evidence="12" key="1">
    <citation type="submission" date="2020-02" db="EMBL/GenBank/DDBJ databases">
        <authorList>
            <person name="Meier V. D."/>
        </authorList>
    </citation>
    <scope>NUCLEOTIDE SEQUENCE</scope>
    <source>
        <strain evidence="12">AVDCRST_MAG41</strain>
    </source>
</reference>
<dbReference type="PROSITE" id="PS00012">
    <property type="entry name" value="PHOSPHOPANTETHEINE"/>
    <property type="match status" value="1"/>
</dbReference>
<dbReference type="InterPro" id="IPR036736">
    <property type="entry name" value="ACP-like_sf"/>
</dbReference>
<feature type="region of interest" description="N-terminal hotdog fold" evidence="8">
    <location>
        <begin position="457"/>
        <end position="576"/>
    </location>
</feature>
<evidence type="ECO:0000256" key="1">
    <source>
        <dbReference type="ARBA" id="ARBA00005189"/>
    </source>
</evidence>
<dbReference type="SMART" id="SM00829">
    <property type="entry name" value="PKS_ER"/>
    <property type="match status" value="1"/>
</dbReference>
<dbReference type="GO" id="GO:0006633">
    <property type="term" value="P:fatty acid biosynthetic process"/>
    <property type="evidence" value="ECO:0007669"/>
    <property type="project" value="TreeGrafter"/>
</dbReference>
<dbReference type="PANTHER" id="PTHR43775">
    <property type="entry name" value="FATTY ACID SYNTHASE"/>
    <property type="match status" value="1"/>
</dbReference>
<dbReference type="Pfam" id="PF00698">
    <property type="entry name" value="Acyl_transf_1"/>
    <property type="match status" value="1"/>
</dbReference>
<proteinExistence type="predicted"/>
<dbReference type="SUPFAM" id="SSF50129">
    <property type="entry name" value="GroES-like"/>
    <property type="match status" value="1"/>
</dbReference>
<evidence type="ECO:0000256" key="9">
    <source>
        <dbReference type="SAM" id="MobiDB-lite"/>
    </source>
</evidence>
<dbReference type="SMART" id="SM00823">
    <property type="entry name" value="PKS_PP"/>
    <property type="match status" value="1"/>
</dbReference>
<dbReference type="InterPro" id="IPR049552">
    <property type="entry name" value="PKS_DH_N"/>
</dbReference>
<dbReference type="PROSITE" id="PS50075">
    <property type="entry name" value="CARRIER"/>
    <property type="match status" value="1"/>
</dbReference>
<dbReference type="SMART" id="SM01294">
    <property type="entry name" value="PKS_PP_betabranch"/>
    <property type="match status" value="1"/>
</dbReference>
<dbReference type="InterPro" id="IPR011032">
    <property type="entry name" value="GroES-like_sf"/>
</dbReference>
<dbReference type="SUPFAM" id="SSF55048">
    <property type="entry name" value="Probable ACP-binding domain of malonyl-CoA ACP transacylase"/>
    <property type="match status" value="1"/>
</dbReference>
<feature type="active site" description="Proton acceptor; for dehydratase activity" evidence="8">
    <location>
        <position position="486"/>
    </location>
</feature>
<dbReference type="Pfam" id="PF08240">
    <property type="entry name" value="ADH_N"/>
    <property type="match status" value="1"/>
</dbReference>
<evidence type="ECO:0000256" key="2">
    <source>
        <dbReference type="ARBA" id="ARBA00022450"/>
    </source>
</evidence>
<keyword evidence="4" id="KW-0808">Transferase</keyword>
<keyword evidence="5" id="KW-0276">Fatty acid metabolism</keyword>
<dbReference type="GO" id="GO:0004312">
    <property type="term" value="F:fatty acid synthase activity"/>
    <property type="evidence" value="ECO:0007669"/>
    <property type="project" value="TreeGrafter"/>
</dbReference>
<dbReference type="InterPro" id="IPR050091">
    <property type="entry name" value="PKS_NRPS_Biosynth_Enz"/>
</dbReference>
<dbReference type="Pfam" id="PF00550">
    <property type="entry name" value="PP-binding"/>
    <property type="match status" value="1"/>
</dbReference>
<dbReference type="Gene3D" id="1.10.1200.10">
    <property type="entry name" value="ACP-like"/>
    <property type="match status" value="1"/>
</dbReference>
<feature type="region of interest" description="C-terminal hotdog fold" evidence="8">
    <location>
        <begin position="589"/>
        <end position="723"/>
    </location>
</feature>
<accession>A0A6J4IKX2</accession>
<dbReference type="GO" id="GO:0031177">
    <property type="term" value="F:phosphopantetheine binding"/>
    <property type="evidence" value="ECO:0007669"/>
    <property type="project" value="InterPro"/>
</dbReference>
<evidence type="ECO:0000256" key="5">
    <source>
        <dbReference type="ARBA" id="ARBA00022832"/>
    </source>
</evidence>
<dbReference type="EMBL" id="CADCTP010000193">
    <property type="protein sequence ID" value="CAA9255356.1"/>
    <property type="molecule type" value="Genomic_DNA"/>
</dbReference>
<keyword evidence="2" id="KW-0596">Phosphopantetheine</keyword>
<dbReference type="InterPro" id="IPR006162">
    <property type="entry name" value="Ppantetheine_attach_site"/>
</dbReference>
<feature type="active site" description="Proton donor; for dehydratase activity" evidence="8">
    <location>
        <position position="649"/>
    </location>
</feature>
<dbReference type="CDD" id="cd05195">
    <property type="entry name" value="enoyl_red"/>
    <property type="match status" value="1"/>
</dbReference>
<dbReference type="GO" id="GO:0016491">
    <property type="term" value="F:oxidoreductase activity"/>
    <property type="evidence" value="ECO:0007669"/>
    <property type="project" value="InterPro"/>
</dbReference>
<dbReference type="Pfam" id="PF14765">
    <property type="entry name" value="PS-DH"/>
    <property type="match status" value="1"/>
</dbReference>
<dbReference type="InterPro" id="IPR016036">
    <property type="entry name" value="Malonyl_transacylase_ACP-bd"/>
</dbReference>
<dbReference type="InterPro" id="IPR013968">
    <property type="entry name" value="PKS_KR"/>
</dbReference>
<dbReference type="Gene3D" id="3.10.129.110">
    <property type="entry name" value="Polyketide synthase dehydratase"/>
    <property type="match status" value="1"/>
</dbReference>
<dbReference type="InterPro" id="IPR016035">
    <property type="entry name" value="Acyl_Trfase/lysoPLipase"/>
</dbReference>
<comment type="pathway">
    <text evidence="1">Lipid metabolism.</text>
</comment>
<evidence type="ECO:0000259" key="11">
    <source>
        <dbReference type="PROSITE" id="PS52019"/>
    </source>
</evidence>
<dbReference type="PANTHER" id="PTHR43775:SF51">
    <property type="entry name" value="INACTIVE PHENOLPHTHIOCEROL SYNTHESIS POLYKETIDE SYNTHASE TYPE I PKS1-RELATED"/>
    <property type="match status" value="1"/>
</dbReference>
<evidence type="ECO:0000256" key="3">
    <source>
        <dbReference type="ARBA" id="ARBA00022553"/>
    </source>
</evidence>
<sequence>AERPDGAPDEAGRVVPWVLSARTGPALRARAAALSDRAGSPVDVGWSLVRSRSVFEHRAVVAGRDPAERAAALRALATGEEHPALVTGVAGEVGPGPVLVFPGQGSQWVGMGVALLDESDVFAARIAECEAALAPYVDWSLTGVLRGDGAELARVDVVQPVLWAVMVSLAAVWAAHGVVPAAVVGHSQGEIAAACVAGALSLEDGARVVALRSRALRRLSGRGGMASLAVGEEQARELIAGRDGVVVAAVNGPSSTVVSGPPDALAAIVAAAEQAGLRARLVEVDYASHGPQVDELTELVEVLAGITPAGSGVRFYSAVSAGRVDGTGLDAAYWVRNLRQPVRFAETVEALLADGHRVFVEVSPHPVLTVGLQETFERAGVEAVTVDTVRRDEGDLARLTRSLGRAFTAGVPVDWTGLLTGGRLVDLPTYPFQRQDYWLTVSAGADMTTAGLRNSEHPLLPAAVDVAGGGLVLTGRVSAAGWLGGHVVAGNVLVPGAALVEWASRAADAVGCAAVEELTLGAPLVLPASGGVRVQVVVGAPDTDGRRTVGVHSRADDDPDWTDHATGLLGPGADAPAADLGGVWPPPGARPVDVTGFYGRAAAAGYDYGPAFQGLRAVWRHGDDLLAEVTRPEAAGPVDGYGVHPALLDAALHPLLLGRADDRLWLPFSWSGVRLHAVGATALRVRLSVEGEQVRVAVADPTGSPVLTAAALVLRPADPDQLRPRVDGLFTVDWQPVPAAADADGPWLADLAELPDPLPPRVFHRAPADAGQVLEAVQRWLAVPATIDSTLVLVTRDAVAPDDTADLDPAAAAVWGLVRSVQLEHPDRLVLLDLDGDRPALAPDEPQLAVRGDRLLAPRLVRAGTPRELTLPVTGPTWRLDVEEPGTVDSVSVVDRPEVLAPLEPGQVRLAVHAAGLNFRDVLVALDMAPGQVGIGGEGAGVVTEVGAAVTGLAVGDRVTGVLGGSFGPVAVADARMLARIPAGWDMRQAAAVPIAYLTAWYGLVELGRVQAGERVLVHAATGGVGMAAVRIARHLGAEVFATASPGKHDVLAGMGIDAAHRASSRDAGFESFGAVDVVLNSLTGELLDASARMLSSGGRFVEIGKTDLREGMGPGYLPFDLVTDAGPELIGRMLRHLVGLFEAGTLAAPVVTAWPLARAREAMRVMSQARHTGKLVLEVPPVLDPDGTVLITGGSGTVAGLVAEHLVRTWGVRHLLLASRSGTADADLLARLRGLGAEVDTPVLDVADAAAVDELVSGVDRLTGVIHAAGALDDGVVATQSAEKLATVWAPKAVGAVNLDRATRGLRLAVFTVFSSAAGTLGSPGQANYAAANAWCDALVRRRRAEGLAGQSIGWGLWADTSGLTAAMGRADHARMSRLGVRAMPAERALTLLDAATRHGGAHLVAADLDTAAGSSALFRGAGVARRPAAAAAGRPGDLTGRLAVLPPADQQRTLLELVRGQTAHVLGHPDPGTVHPTSTFKELGIDSLTAVELRNRLAAATGLRLPATFVFRHPTPAAIAEDLRTQLCPAPADPAGHIHAELDRVEAAMTGFIAAEDGRGRLVERLEALLWRLNDTAGGAGGSTVDGDVLDTASDDELFDLIDRDLRT</sequence>
<dbReference type="InterPro" id="IPR009081">
    <property type="entry name" value="PP-bd_ACP"/>
</dbReference>
<name>A0A6J4IKX2_9ACTN</name>
<organism evidence="12">
    <name type="scientific">uncultured Mycobacteriales bacterium</name>
    <dbReference type="NCBI Taxonomy" id="581187"/>
    <lineage>
        <taxon>Bacteria</taxon>
        <taxon>Bacillati</taxon>
        <taxon>Actinomycetota</taxon>
        <taxon>Actinomycetes</taxon>
        <taxon>Mycobacteriales</taxon>
        <taxon>environmental samples</taxon>
    </lineage>
</organism>
<evidence type="ECO:0000259" key="10">
    <source>
        <dbReference type="PROSITE" id="PS50075"/>
    </source>
</evidence>
<protein>
    <submittedName>
        <fullName evidence="12">Modular polyketide synthase</fullName>
    </submittedName>
</protein>
<dbReference type="Gene3D" id="3.40.366.10">
    <property type="entry name" value="Malonyl-Coenzyme A Acyl Carrier Protein, domain 2"/>
    <property type="match status" value="1"/>
</dbReference>
<dbReference type="InterPro" id="IPR013154">
    <property type="entry name" value="ADH-like_N"/>
</dbReference>
<keyword evidence="7" id="KW-0012">Acyltransferase</keyword>
<evidence type="ECO:0000256" key="7">
    <source>
        <dbReference type="ARBA" id="ARBA00023315"/>
    </source>
</evidence>
<dbReference type="InterPro" id="IPR036291">
    <property type="entry name" value="NAD(P)-bd_dom_sf"/>
</dbReference>
<dbReference type="FunFam" id="3.40.366.10:FF:000002">
    <property type="entry name" value="Probable polyketide synthase 2"/>
    <property type="match status" value="1"/>
</dbReference>
<dbReference type="InterPro" id="IPR049551">
    <property type="entry name" value="PKS_DH_C"/>
</dbReference>
<evidence type="ECO:0000256" key="6">
    <source>
        <dbReference type="ARBA" id="ARBA00023098"/>
    </source>
</evidence>
<dbReference type="SUPFAM" id="SSF47336">
    <property type="entry name" value="ACP-like"/>
    <property type="match status" value="1"/>
</dbReference>
<dbReference type="InterPro" id="IPR020807">
    <property type="entry name" value="PKS_DH"/>
</dbReference>
<dbReference type="PROSITE" id="PS52019">
    <property type="entry name" value="PKS_MFAS_DH"/>
    <property type="match status" value="1"/>
</dbReference>
<dbReference type="FunFam" id="1.10.1200.10:FF:000007">
    <property type="entry name" value="Probable polyketide synthase pks17"/>
    <property type="match status" value="1"/>
</dbReference>